<feature type="region of interest" description="Disordered" evidence="5">
    <location>
        <begin position="1"/>
        <end position="23"/>
    </location>
</feature>
<dbReference type="Gene3D" id="1.10.220.160">
    <property type="match status" value="1"/>
</dbReference>
<dbReference type="GO" id="GO:0008170">
    <property type="term" value="F:N-methyltransferase activity"/>
    <property type="evidence" value="ECO:0007669"/>
    <property type="project" value="UniProtKB-ARBA"/>
</dbReference>
<keyword evidence="3" id="KW-0862">Zinc</keyword>
<dbReference type="InterPro" id="IPR046341">
    <property type="entry name" value="SET_dom_sf"/>
</dbReference>
<dbReference type="OrthoDB" id="5952526at2759"/>
<evidence type="ECO:0000256" key="4">
    <source>
        <dbReference type="PROSITE-ProRule" id="PRU00134"/>
    </source>
</evidence>
<dbReference type="RefSeq" id="XP_052128001.1">
    <property type="nucleotide sequence ID" value="XM_052272041.1"/>
</dbReference>
<dbReference type="InterPro" id="IPR002893">
    <property type="entry name" value="Znf_MYND"/>
</dbReference>
<dbReference type="GeneID" id="127750407"/>
<dbReference type="InterPro" id="IPR053010">
    <property type="entry name" value="SET_SmydA-8"/>
</dbReference>
<dbReference type="Proteomes" id="UP000504606">
    <property type="component" value="Unplaced"/>
</dbReference>
<organism evidence="7 8">
    <name type="scientific">Frankliniella occidentalis</name>
    <name type="common">Western flower thrips</name>
    <name type="synonym">Euthrips occidentalis</name>
    <dbReference type="NCBI Taxonomy" id="133901"/>
    <lineage>
        <taxon>Eukaryota</taxon>
        <taxon>Metazoa</taxon>
        <taxon>Ecdysozoa</taxon>
        <taxon>Arthropoda</taxon>
        <taxon>Hexapoda</taxon>
        <taxon>Insecta</taxon>
        <taxon>Pterygota</taxon>
        <taxon>Neoptera</taxon>
        <taxon>Paraneoptera</taxon>
        <taxon>Thysanoptera</taxon>
        <taxon>Terebrantia</taxon>
        <taxon>Thripoidea</taxon>
        <taxon>Thripidae</taxon>
        <taxon>Frankliniella</taxon>
    </lineage>
</organism>
<dbReference type="Gene3D" id="6.10.140.2220">
    <property type="match status" value="2"/>
</dbReference>
<dbReference type="PROSITE" id="PS50865">
    <property type="entry name" value="ZF_MYND_2"/>
    <property type="match status" value="1"/>
</dbReference>
<dbReference type="GO" id="GO:0008270">
    <property type="term" value="F:zinc ion binding"/>
    <property type="evidence" value="ECO:0007669"/>
    <property type="project" value="UniProtKB-KW"/>
</dbReference>
<proteinExistence type="predicted"/>
<dbReference type="CDD" id="cd20071">
    <property type="entry name" value="SET_SMYD"/>
    <property type="match status" value="1"/>
</dbReference>
<evidence type="ECO:0000256" key="2">
    <source>
        <dbReference type="ARBA" id="ARBA00022771"/>
    </source>
</evidence>
<dbReference type="AlphaFoldDB" id="A0A9C6X2J7"/>
<accession>A0A9C6X2J7</accession>
<reference evidence="8" key="1">
    <citation type="submission" date="2025-08" db="UniProtKB">
        <authorList>
            <consortium name="RefSeq"/>
        </authorList>
    </citation>
    <scope>IDENTIFICATION</scope>
    <source>
        <tissue evidence="8">Whole organism</tissue>
    </source>
</reference>
<gene>
    <name evidence="8" type="primary">LOC127750407</name>
</gene>
<sequence>MASKQQKQQQQQQPAQPAQASPMPACMVCGRPAGQRCAGCGAAYYCGKDHQKLHWKQHKPGCSPVKEASSAQLGRYLAAARNLAVGEVVLREAPLIEAPPPSTQPVCLTCYKPLFEASAKECERCGWPMCGPECANNPKHRGECRLTVQKRGDKMNIRNFGLPHPSYQCIATLRCLALRDSSSAKWRRLLEMESHSEQRAGSPRQEQERFGVALFILRVFPKLRDIDKLTEEEILNICGILQVNGHEVPLSEPPYVAVYDKGSLLAHSCRANCAKSFSSAGELVVRTALPVKAGEPLTICYTDPMWGTAARRQHLYDTKFFWCRCERCVDPTEFGSYFSAIACPGGDGEQPDCPGAIMPDDPLVEGGAPEGGDPDMGEQQYWRCPTCDISMPQGSVLSLLRRVGEDLSELDKDDAEACRLFLQRYGGDEFPLDLKEKDAVRRPLLSRNHFYLTDVRLALAQRYGQDGVDAQQGLRQLSDGEIAHKRQLCRELLKLAEKLVPAEHRMRGLLWFELHAVEVEASRRRGLDQGPDPAALRVSLLESRRCLTEVIELLRCEPPELPEGKVLRQARLNFKEVDQLLCALHHAVGDAPL</sequence>
<evidence type="ECO:0000256" key="5">
    <source>
        <dbReference type="SAM" id="MobiDB-lite"/>
    </source>
</evidence>
<evidence type="ECO:0000256" key="1">
    <source>
        <dbReference type="ARBA" id="ARBA00022723"/>
    </source>
</evidence>
<keyword evidence="2 4" id="KW-0863">Zinc-finger</keyword>
<name>A0A9C6X2J7_FRAOC</name>
<keyword evidence="1" id="KW-0479">Metal-binding</keyword>
<evidence type="ECO:0000313" key="7">
    <source>
        <dbReference type="Proteomes" id="UP000504606"/>
    </source>
</evidence>
<dbReference type="Pfam" id="PF01753">
    <property type="entry name" value="zf-MYND"/>
    <property type="match status" value="1"/>
</dbReference>
<keyword evidence="7" id="KW-1185">Reference proteome</keyword>
<dbReference type="SUPFAM" id="SSF144232">
    <property type="entry name" value="HIT/MYND zinc finger-like"/>
    <property type="match status" value="1"/>
</dbReference>
<dbReference type="Gene3D" id="2.170.270.10">
    <property type="entry name" value="SET domain"/>
    <property type="match status" value="1"/>
</dbReference>
<evidence type="ECO:0000256" key="3">
    <source>
        <dbReference type="ARBA" id="ARBA00022833"/>
    </source>
</evidence>
<protein>
    <submittedName>
        <fullName evidence="8">SET domain-containing protein SmydA-8-like</fullName>
    </submittedName>
</protein>
<dbReference type="SUPFAM" id="SSF82199">
    <property type="entry name" value="SET domain"/>
    <property type="match status" value="1"/>
</dbReference>
<feature type="domain" description="MYND-type" evidence="6">
    <location>
        <begin position="26"/>
        <end position="62"/>
    </location>
</feature>
<dbReference type="PROSITE" id="PS01360">
    <property type="entry name" value="ZF_MYND_1"/>
    <property type="match status" value="1"/>
</dbReference>
<dbReference type="PANTHER" id="PTHR46455:SF4">
    <property type="entry name" value="GH11294P"/>
    <property type="match status" value="1"/>
</dbReference>
<dbReference type="Pfam" id="PF00856">
    <property type="entry name" value="SET"/>
    <property type="match status" value="1"/>
</dbReference>
<dbReference type="GO" id="GO:0008757">
    <property type="term" value="F:S-adenosylmethionine-dependent methyltransferase activity"/>
    <property type="evidence" value="ECO:0007669"/>
    <property type="project" value="UniProtKB-ARBA"/>
</dbReference>
<evidence type="ECO:0000259" key="6">
    <source>
        <dbReference type="PROSITE" id="PS50865"/>
    </source>
</evidence>
<dbReference type="PANTHER" id="PTHR46455">
    <property type="entry name" value="SET AND MYND DOMAIN CONTAINING, ARTHROPOD-SPECIFIC, MEMBER 4, ISOFORM A"/>
    <property type="match status" value="1"/>
</dbReference>
<dbReference type="InterPro" id="IPR001214">
    <property type="entry name" value="SET_dom"/>
</dbReference>
<evidence type="ECO:0000313" key="8">
    <source>
        <dbReference type="RefSeq" id="XP_052128001.1"/>
    </source>
</evidence>
<dbReference type="GO" id="GO:0008276">
    <property type="term" value="F:protein methyltransferase activity"/>
    <property type="evidence" value="ECO:0007669"/>
    <property type="project" value="UniProtKB-ARBA"/>
</dbReference>
<dbReference type="KEGG" id="foc:127750407"/>